<feature type="transmembrane region" description="Helical" evidence="2">
    <location>
        <begin position="237"/>
        <end position="258"/>
    </location>
</feature>
<evidence type="ECO:0000259" key="3">
    <source>
        <dbReference type="Pfam" id="PF02517"/>
    </source>
</evidence>
<feature type="compositionally biased region" description="Polar residues" evidence="1">
    <location>
        <begin position="1"/>
        <end position="17"/>
    </location>
</feature>
<feature type="transmembrane region" description="Helical" evidence="2">
    <location>
        <begin position="71"/>
        <end position="89"/>
    </location>
</feature>
<evidence type="ECO:0000313" key="5">
    <source>
        <dbReference type="Proteomes" id="UP001501690"/>
    </source>
</evidence>
<feature type="transmembrane region" description="Helical" evidence="2">
    <location>
        <begin position="212"/>
        <end position="230"/>
    </location>
</feature>
<feature type="domain" description="CAAX prenyl protease 2/Lysostaphin resistance protein A-like" evidence="3">
    <location>
        <begin position="150"/>
        <end position="247"/>
    </location>
</feature>
<feature type="transmembrane region" description="Helical" evidence="2">
    <location>
        <begin position="186"/>
        <end position="206"/>
    </location>
</feature>
<keyword evidence="5" id="KW-1185">Reference proteome</keyword>
<name>A0ABN2HFR2_9MICO</name>
<proteinExistence type="predicted"/>
<evidence type="ECO:0000256" key="2">
    <source>
        <dbReference type="SAM" id="Phobius"/>
    </source>
</evidence>
<dbReference type="Proteomes" id="UP001501690">
    <property type="component" value="Unassembled WGS sequence"/>
</dbReference>
<sequence>MADSSATSVLSRGTGQSRRQRTETHTWRSGGSTVARWEWDLVGWAVVLLGAGILFATLAEQTIGGTTGSSVAMLALWGGMLAAIIVAFVRSRPRGLLRFHPLDLVYGLGFGILLRLTQGWLETATTGSAAWPSYATLDGALPANFWFDGVLVPVVGAPLLEEFFFHAVLLVAIYTAMRRRSGTRAWGWFVALVVTTLLFVGSHAAFATLPSYEIASLGLVGLVCGGLVLSTARIWGAVIAHVVYNGMWVAMAVVGTVAG</sequence>
<organism evidence="4 5">
    <name type="scientific">Microbacterium sediminicola</name>
    <dbReference type="NCBI Taxonomy" id="415210"/>
    <lineage>
        <taxon>Bacteria</taxon>
        <taxon>Bacillati</taxon>
        <taxon>Actinomycetota</taxon>
        <taxon>Actinomycetes</taxon>
        <taxon>Micrococcales</taxon>
        <taxon>Microbacteriaceae</taxon>
        <taxon>Microbacterium</taxon>
    </lineage>
</organism>
<feature type="transmembrane region" description="Helical" evidence="2">
    <location>
        <begin position="101"/>
        <end position="121"/>
    </location>
</feature>
<comment type="caution">
    <text evidence="4">The sequence shown here is derived from an EMBL/GenBank/DDBJ whole genome shotgun (WGS) entry which is preliminary data.</text>
</comment>
<keyword evidence="2" id="KW-0472">Membrane</keyword>
<evidence type="ECO:0000313" key="4">
    <source>
        <dbReference type="EMBL" id="GAA1687219.1"/>
    </source>
</evidence>
<dbReference type="InterPro" id="IPR003675">
    <property type="entry name" value="Rce1/LyrA-like_dom"/>
</dbReference>
<feature type="transmembrane region" description="Helical" evidence="2">
    <location>
        <begin position="150"/>
        <end position="174"/>
    </location>
</feature>
<dbReference type="RefSeq" id="WP_344067653.1">
    <property type="nucleotide sequence ID" value="NZ_BAAAPL010000001.1"/>
</dbReference>
<evidence type="ECO:0000256" key="1">
    <source>
        <dbReference type="SAM" id="MobiDB-lite"/>
    </source>
</evidence>
<dbReference type="EMBL" id="BAAAPL010000001">
    <property type="protein sequence ID" value="GAA1687219.1"/>
    <property type="molecule type" value="Genomic_DNA"/>
</dbReference>
<gene>
    <name evidence="4" type="ORF">GCM10009808_00280</name>
</gene>
<feature type="region of interest" description="Disordered" evidence="1">
    <location>
        <begin position="1"/>
        <end position="27"/>
    </location>
</feature>
<dbReference type="Pfam" id="PF02517">
    <property type="entry name" value="Rce1-like"/>
    <property type="match status" value="1"/>
</dbReference>
<keyword evidence="2" id="KW-0812">Transmembrane</keyword>
<feature type="transmembrane region" description="Helical" evidence="2">
    <location>
        <begin position="41"/>
        <end position="59"/>
    </location>
</feature>
<accession>A0ABN2HFR2</accession>
<keyword evidence="2" id="KW-1133">Transmembrane helix</keyword>
<protein>
    <recommendedName>
        <fullName evidence="3">CAAX prenyl protease 2/Lysostaphin resistance protein A-like domain-containing protein</fullName>
    </recommendedName>
</protein>
<reference evidence="4 5" key="1">
    <citation type="journal article" date="2019" name="Int. J. Syst. Evol. Microbiol.">
        <title>The Global Catalogue of Microorganisms (GCM) 10K type strain sequencing project: providing services to taxonomists for standard genome sequencing and annotation.</title>
        <authorList>
            <consortium name="The Broad Institute Genomics Platform"/>
            <consortium name="The Broad Institute Genome Sequencing Center for Infectious Disease"/>
            <person name="Wu L."/>
            <person name="Ma J."/>
        </authorList>
    </citation>
    <scope>NUCLEOTIDE SEQUENCE [LARGE SCALE GENOMIC DNA]</scope>
    <source>
        <strain evidence="4 5">JCM 15577</strain>
    </source>
</reference>